<name>A0AA88LW84_TACVA</name>
<feature type="region of interest" description="Disordered" evidence="1">
    <location>
        <begin position="187"/>
        <end position="213"/>
    </location>
</feature>
<feature type="region of interest" description="Disordered" evidence="1">
    <location>
        <begin position="150"/>
        <end position="170"/>
    </location>
</feature>
<keyword evidence="3" id="KW-1185">Reference proteome</keyword>
<comment type="caution">
    <text evidence="2">The sequence shown here is derived from an EMBL/GenBank/DDBJ whole genome shotgun (WGS) entry which is preliminary data.</text>
</comment>
<dbReference type="AlphaFoldDB" id="A0AA88LW84"/>
<feature type="compositionally biased region" description="Basic and acidic residues" evidence="1">
    <location>
        <begin position="196"/>
        <end position="206"/>
    </location>
</feature>
<reference evidence="2" key="1">
    <citation type="submission" date="2023-08" db="EMBL/GenBank/DDBJ databases">
        <title>Pelteobagrus vachellii genome.</title>
        <authorList>
            <person name="Liu H."/>
        </authorList>
    </citation>
    <scope>NUCLEOTIDE SEQUENCE</scope>
    <source>
        <strain evidence="2">PRFRI_2022a</strain>
        <tissue evidence="2">Muscle</tissue>
    </source>
</reference>
<gene>
    <name evidence="2" type="ORF">Q7C36_019381</name>
</gene>
<sequence length="314" mass="35826">MRTGYQRRTESQMPWFFTNVKEQQDVTSSEIGITPLADTPVNLVQDREVNQKPLRRPTELSSGYKRRTDSYDTRVQTLTVTQSKLFEKKKRTRRELNKLPIGHHWRTEKPQISSDHFVGQQDVSSSKTHIPPLVDTTNILVQKTTKGSFKEQQDASLSQTHYPPLTGTPTNLFKKKVSVKGLNKIQIRQPTRTGKPQKDEDFKKQQDVSSSETLLLPSIPTKDLQSIKGLPGHVRRTEMRELSSCNVKEQQDTSSSKISLPLISTTTSLSNNWTKSAIPLNMKLPETTVQSLPIPISINYYITYRLLRQAVRPT</sequence>
<dbReference type="EMBL" id="JAVHJS010000020">
    <property type="protein sequence ID" value="KAK2825454.1"/>
    <property type="molecule type" value="Genomic_DNA"/>
</dbReference>
<protein>
    <submittedName>
        <fullName evidence="2">Uncharacterized protein</fullName>
    </submittedName>
</protein>
<feature type="compositionally biased region" description="Polar residues" evidence="1">
    <location>
        <begin position="154"/>
        <end position="170"/>
    </location>
</feature>
<accession>A0AA88LW84</accession>
<evidence type="ECO:0000313" key="3">
    <source>
        <dbReference type="Proteomes" id="UP001187315"/>
    </source>
</evidence>
<organism evidence="2 3">
    <name type="scientific">Tachysurus vachellii</name>
    <name type="common">Darkbarbel catfish</name>
    <name type="synonym">Pelteobagrus vachellii</name>
    <dbReference type="NCBI Taxonomy" id="175792"/>
    <lineage>
        <taxon>Eukaryota</taxon>
        <taxon>Metazoa</taxon>
        <taxon>Chordata</taxon>
        <taxon>Craniata</taxon>
        <taxon>Vertebrata</taxon>
        <taxon>Euteleostomi</taxon>
        <taxon>Actinopterygii</taxon>
        <taxon>Neopterygii</taxon>
        <taxon>Teleostei</taxon>
        <taxon>Ostariophysi</taxon>
        <taxon>Siluriformes</taxon>
        <taxon>Bagridae</taxon>
        <taxon>Tachysurus</taxon>
    </lineage>
</organism>
<dbReference type="Proteomes" id="UP001187315">
    <property type="component" value="Unassembled WGS sequence"/>
</dbReference>
<evidence type="ECO:0000313" key="2">
    <source>
        <dbReference type="EMBL" id="KAK2825454.1"/>
    </source>
</evidence>
<evidence type="ECO:0000256" key="1">
    <source>
        <dbReference type="SAM" id="MobiDB-lite"/>
    </source>
</evidence>
<proteinExistence type="predicted"/>